<dbReference type="AlphaFoldDB" id="A0A7R8VB88"/>
<name>A0A7R8VB88_TIMDO</name>
<proteinExistence type="predicted"/>
<sequence>MVVEMRKAIKGKSTRICLEKEWKNHGDKTILNTFNRDLDQFDGERAATDCEGPVERYVNLIQPTGVNLGEVFGKDI</sequence>
<accession>A0A7R8VB88</accession>
<evidence type="ECO:0000313" key="1">
    <source>
        <dbReference type="EMBL" id="CAD7195191.1"/>
    </source>
</evidence>
<reference evidence="1" key="1">
    <citation type="submission" date="2020-11" db="EMBL/GenBank/DDBJ databases">
        <authorList>
            <person name="Tran Van P."/>
        </authorList>
    </citation>
    <scope>NUCLEOTIDE SEQUENCE</scope>
</reference>
<protein>
    <submittedName>
        <fullName evidence="1">Uncharacterized protein</fullName>
    </submittedName>
</protein>
<gene>
    <name evidence="1" type="ORF">TDIB3V08_LOCUS1593</name>
</gene>
<dbReference type="EMBL" id="OA564674">
    <property type="protein sequence ID" value="CAD7195191.1"/>
    <property type="molecule type" value="Genomic_DNA"/>
</dbReference>
<organism evidence="1">
    <name type="scientific">Timema douglasi</name>
    <name type="common">Walking stick</name>
    <dbReference type="NCBI Taxonomy" id="61478"/>
    <lineage>
        <taxon>Eukaryota</taxon>
        <taxon>Metazoa</taxon>
        <taxon>Ecdysozoa</taxon>
        <taxon>Arthropoda</taxon>
        <taxon>Hexapoda</taxon>
        <taxon>Insecta</taxon>
        <taxon>Pterygota</taxon>
        <taxon>Neoptera</taxon>
        <taxon>Polyneoptera</taxon>
        <taxon>Phasmatodea</taxon>
        <taxon>Timematodea</taxon>
        <taxon>Timematoidea</taxon>
        <taxon>Timematidae</taxon>
        <taxon>Timema</taxon>
    </lineage>
</organism>